<name>A0A0D8YGG6_DICVI</name>
<sequence>MTIFKEISHHGVTWIGAAVFGKSKSYMYSDQSPYGHYANWRGGMIPRINPARRCIKMDRNGYWFQSCCKLRSISVCKKPATLWESTNDLTEFRRSKFRKF</sequence>
<reference evidence="3" key="2">
    <citation type="journal article" date="2016" name="Sci. Rep.">
        <title>Dictyocaulus viviparus genome, variome and transcriptome elucidate lungworm biology and support future intervention.</title>
        <authorList>
            <person name="McNulty S.N."/>
            <person name="Strube C."/>
            <person name="Rosa B.A."/>
            <person name="Martin J.C."/>
            <person name="Tyagi R."/>
            <person name="Choi Y.J."/>
            <person name="Wang Q."/>
            <person name="Hallsworth Pepin K."/>
            <person name="Zhang X."/>
            <person name="Ozersky P."/>
            <person name="Wilson R.K."/>
            <person name="Sternberg P.W."/>
            <person name="Gasser R.B."/>
            <person name="Mitreva M."/>
        </authorList>
    </citation>
    <scope>NUCLEOTIDE SEQUENCE [LARGE SCALE GENOMIC DNA]</scope>
    <source>
        <strain evidence="3">HannoverDv2000</strain>
    </source>
</reference>
<evidence type="ECO:0000313" key="2">
    <source>
        <dbReference type="EMBL" id="KJH53781.1"/>
    </source>
</evidence>
<gene>
    <name evidence="2" type="ORF">DICVIV_00212</name>
</gene>
<reference evidence="2 3" key="1">
    <citation type="submission" date="2013-11" db="EMBL/GenBank/DDBJ databases">
        <title>Draft genome of the bovine lungworm Dictyocaulus viviparus.</title>
        <authorList>
            <person name="Mitreva M."/>
        </authorList>
    </citation>
    <scope>NUCLEOTIDE SEQUENCE [LARGE SCALE GENOMIC DNA]</scope>
    <source>
        <strain evidence="2 3">HannoverDv2000</strain>
    </source>
</reference>
<organism evidence="2 3">
    <name type="scientific">Dictyocaulus viviparus</name>
    <name type="common">Bovine lungworm</name>
    <dbReference type="NCBI Taxonomy" id="29172"/>
    <lineage>
        <taxon>Eukaryota</taxon>
        <taxon>Metazoa</taxon>
        <taxon>Ecdysozoa</taxon>
        <taxon>Nematoda</taxon>
        <taxon>Chromadorea</taxon>
        <taxon>Rhabditida</taxon>
        <taxon>Rhabditina</taxon>
        <taxon>Rhabditomorpha</taxon>
        <taxon>Strongyloidea</taxon>
        <taxon>Metastrongylidae</taxon>
        <taxon>Dictyocaulus</taxon>
    </lineage>
</organism>
<accession>A0A0D8YGG6</accession>
<evidence type="ECO:0000259" key="1">
    <source>
        <dbReference type="PROSITE" id="PS50041"/>
    </source>
</evidence>
<proteinExistence type="predicted"/>
<dbReference type="InterPro" id="IPR016187">
    <property type="entry name" value="CTDL_fold"/>
</dbReference>
<dbReference type="EMBL" id="KN716150">
    <property type="protein sequence ID" value="KJH53781.1"/>
    <property type="molecule type" value="Genomic_DNA"/>
</dbReference>
<dbReference type="PROSITE" id="PS50041">
    <property type="entry name" value="C_TYPE_LECTIN_2"/>
    <property type="match status" value="1"/>
</dbReference>
<dbReference type="STRING" id="29172.A0A0D8YGG6"/>
<dbReference type="Proteomes" id="UP000053766">
    <property type="component" value="Unassembled WGS sequence"/>
</dbReference>
<keyword evidence="3" id="KW-1185">Reference proteome</keyword>
<feature type="domain" description="C-type lectin" evidence="1">
    <location>
        <begin position="14"/>
        <end position="77"/>
    </location>
</feature>
<protein>
    <recommendedName>
        <fullName evidence="1">C-type lectin domain-containing protein</fullName>
    </recommendedName>
</protein>
<dbReference type="InterPro" id="IPR016186">
    <property type="entry name" value="C-type_lectin-like/link_sf"/>
</dbReference>
<dbReference type="AlphaFoldDB" id="A0A0D8YGG6"/>
<dbReference type="SUPFAM" id="SSF56436">
    <property type="entry name" value="C-type lectin-like"/>
    <property type="match status" value="1"/>
</dbReference>
<dbReference type="CDD" id="cd00037">
    <property type="entry name" value="CLECT"/>
    <property type="match status" value="1"/>
</dbReference>
<dbReference type="Gene3D" id="3.10.100.10">
    <property type="entry name" value="Mannose-Binding Protein A, subunit A"/>
    <property type="match status" value="1"/>
</dbReference>
<dbReference type="InterPro" id="IPR001304">
    <property type="entry name" value="C-type_lectin-like"/>
</dbReference>
<dbReference type="OrthoDB" id="5877913at2759"/>
<evidence type="ECO:0000313" key="3">
    <source>
        <dbReference type="Proteomes" id="UP000053766"/>
    </source>
</evidence>